<dbReference type="RefSeq" id="WP_353866816.1">
    <property type="nucleotide sequence ID" value="NZ_CP088295.1"/>
</dbReference>
<dbReference type="Pfam" id="PF00218">
    <property type="entry name" value="IGPS"/>
    <property type="match status" value="1"/>
</dbReference>
<keyword evidence="3 8" id="KW-0028">Amino-acid biosynthesis</keyword>
<dbReference type="GO" id="GO:0004425">
    <property type="term" value="F:indole-3-glycerol-phosphate synthase activity"/>
    <property type="evidence" value="ECO:0007669"/>
    <property type="project" value="UniProtKB-EC"/>
</dbReference>
<evidence type="ECO:0000256" key="5">
    <source>
        <dbReference type="ARBA" id="ARBA00022822"/>
    </source>
</evidence>
<dbReference type="Proteomes" id="UP001058860">
    <property type="component" value="Chromosome"/>
</dbReference>
<dbReference type="Gene3D" id="3.20.20.70">
    <property type="entry name" value="Aldolase class I"/>
    <property type="match status" value="1"/>
</dbReference>
<evidence type="ECO:0000259" key="10">
    <source>
        <dbReference type="Pfam" id="PF00218"/>
    </source>
</evidence>
<accession>A0ABY5PPC8</accession>
<dbReference type="InterPro" id="IPR013785">
    <property type="entry name" value="Aldolase_TIM"/>
</dbReference>
<feature type="domain" description="Indole-3-glycerol phosphate synthase" evidence="10">
    <location>
        <begin position="5"/>
        <end position="255"/>
    </location>
</feature>
<dbReference type="EMBL" id="CP088295">
    <property type="protein sequence ID" value="UUY06340.1"/>
    <property type="molecule type" value="Genomic_DNA"/>
</dbReference>
<dbReference type="CDD" id="cd00331">
    <property type="entry name" value="IGPS"/>
    <property type="match status" value="1"/>
</dbReference>
<keyword evidence="4 8" id="KW-0210">Decarboxylase</keyword>
<keyword evidence="7 8" id="KW-0456">Lyase</keyword>
<evidence type="ECO:0000313" key="12">
    <source>
        <dbReference type="Proteomes" id="UP001058860"/>
    </source>
</evidence>
<feature type="region of interest" description="Disordered" evidence="9">
    <location>
        <begin position="1"/>
        <end position="29"/>
    </location>
</feature>
<evidence type="ECO:0000256" key="4">
    <source>
        <dbReference type="ARBA" id="ARBA00022793"/>
    </source>
</evidence>
<evidence type="ECO:0000256" key="9">
    <source>
        <dbReference type="SAM" id="MobiDB-lite"/>
    </source>
</evidence>
<comment type="catalytic activity">
    <reaction evidence="1 8">
        <text>1-(2-carboxyphenylamino)-1-deoxy-D-ribulose 5-phosphate + H(+) = (1S,2R)-1-C-(indol-3-yl)glycerol 3-phosphate + CO2 + H2O</text>
        <dbReference type="Rhea" id="RHEA:23476"/>
        <dbReference type="ChEBI" id="CHEBI:15377"/>
        <dbReference type="ChEBI" id="CHEBI:15378"/>
        <dbReference type="ChEBI" id="CHEBI:16526"/>
        <dbReference type="ChEBI" id="CHEBI:58613"/>
        <dbReference type="ChEBI" id="CHEBI:58866"/>
        <dbReference type="EC" id="4.1.1.48"/>
    </reaction>
</comment>
<dbReference type="PANTHER" id="PTHR22854:SF2">
    <property type="entry name" value="INDOLE-3-GLYCEROL-PHOSPHATE SYNTHASE"/>
    <property type="match status" value="1"/>
</dbReference>
<sequence length="266" mass="29042">MSSVLERIVETTREDVKRRSKQTPASQLEALLGDRDDRPFSEALSRPGVSLIAEHKRRSPSAGAIREGGEITDIVRAYEAGGASALSILTEERHFGGSLDDLRAARAACGLPILRKDFVVDPYQVVESAAAGADAILLIVAALEPKWLKRLYDEARGVDLDVLVEVHDEEELECALEVVDADVIGINNRDLGDFTVDIQRTFELLSDVPAGKTVVAESGFHTREQIEELERVGIDAVLIGEALMRSEDLEAATRVLTGTDLDEPER</sequence>
<evidence type="ECO:0000256" key="2">
    <source>
        <dbReference type="ARBA" id="ARBA00004696"/>
    </source>
</evidence>
<evidence type="ECO:0000256" key="6">
    <source>
        <dbReference type="ARBA" id="ARBA00023141"/>
    </source>
</evidence>
<dbReference type="EC" id="4.1.1.48" evidence="8"/>
<dbReference type="InterPro" id="IPR013798">
    <property type="entry name" value="Indole-3-glycerol_P_synth_dom"/>
</dbReference>
<reference evidence="12" key="1">
    <citation type="submission" date="2021-11" db="EMBL/GenBank/DDBJ databases">
        <title>Cultivation dependent microbiological survey of springs from the worlds oldest radium mine currently devoted to the extraction of radon-saturated water.</title>
        <authorList>
            <person name="Kapinusova G."/>
            <person name="Smrhova T."/>
            <person name="Strejcek M."/>
            <person name="Suman J."/>
            <person name="Jani K."/>
            <person name="Pajer P."/>
            <person name="Uhlik O."/>
        </authorList>
    </citation>
    <scope>NUCLEOTIDE SEQUENCE [LARGE SCALE GENOMIC DNA]</scope>
    <source>
        <strain evidence="12">J379</strain>
    </source>
</reference>
<comment type="pathway">
    <text evidence="2 8">Amino-acid biosynthesis; L-tryptophan biosynthesis; L-tryptophan from chorismate: step 4/5.</text>
</comment>
<proteinExistence type="inferred from homology"/>
<evidence type="ECO:0000256" key="3">
    <source>
        <dbReference type="ARBA" id="ARBA00022605"/>
    </source>
</evidence>
<keyword evidence="5 8" id="KW-0822">Tryptophan biosynthesis</keyword>
<dbReference type="SUPFAM" id="SSF51366">
    <property type="entry name" value="Ribulose-phoshate binding barrel"/>
    <property type="match status" value="1"/>
</dbReference>
<keyword evidence="6 8" id="KW-0057">Aromatic amino acid biosynthesis</keyword>
<organism evidence="11 12">
    <name type="scientific">Svornostia abyssi</name>
    <dbReference type="NCBI Taxonomy" id="2898438"/>
    <lineage>
        <taxon>Bacteria</taxon>
        <taxon>Bacillati</taxon>
        <taxon>Actinomycetota</taxon>
        <taxon>Thermoleophilia</taxon>
        <taxon>Solirubrobacterales</taxon>
        <taxon>Baekduiaceae</taxon>
        <taxon>Svornostia</taxon>
    </lineage>
</organism>
<comment type="similarity">
    <text evidence="8">Belongs to the TrpC family.</text>
</comment>
<evidence type="ECO:0000256" key="8">
    <source>
        <dbReference type="HAMAP-Rule" id="MF_00134"/>
    </source>
</evidence>
<dbReference type="HAMAP" id="MF_00134_B">
    <property type="entry name" value="IGPS_B"/>
    <property type="match status" value="1"/>
</dbReference>
<dbReference type="InterPro" id="IPR045186">
    <property type="entry name" value="Indole-3-glycerol_P_synth"/>
</dbReference>
<evidence type="ECO:0000313" key="11">
    <source>
        <dbReference type="EMBL" id="UUY06340.1"/>
    </source>
</evidence>
<evidence type="ECO:0000256" key="1">
    <source>
        <dbReference type="ARBA" id="ARBA00001633"/>
    </source>
</evidence>
<feature type="compositionally biased region" description="Basic and acidic residues" evidence="9">
    <location>
        <begin position="7"/>
        <end position="17"/>
    </location>
</feature>
<protein>
    <recommendedName>
        <fullName evidence="8">Indole-3-glycerol phosphate synthase</fullName>
        <shortName evidence="8">IGPS</shortName>
        <ecNumber evidence="8">4.1.1.48</ecNumber>
    </recommendedName>
</protein>
<keyword evidence="12" id="KW-1185">Reference proteome</keyword>
<name>A0ABY5PPC8_9ACTN</name>
<gene>
    <name evidence="8 11" type="primary">trpC</name>
    <name evidence="11" type="ORF">LRS13_19585</name>
</gene>
<dbReference type="NCBIfam" id="NF001377">
    <property type="entry name" value="PRK00278.2-4"/>
    <property type="match status" value="1"/>
</dbReference>
<evidence type="ECO:0000256" key="7">
    <source>
        <dbReference type="ARBA" id="ARBA00023239"/>
    </source>
</evidence>
<dbReference type="InterPro" id="IPR011060">
    <property type="entry name" value="RibuloseP-bd_barrel"/>
</dbReference>
<dbReference type="PANTHER" id="PTHR22854">
    <property type="entry name" value="TRYPTOPHAN BIOSYNTHESIS PROTEIN"/>
    <property type="match status" value="1"/>
</dbReference>